<feature type="compositionally biased region" description="Gly residues" evidence="1">
    <location>
        <begin position="585"/>
        <end position="612"/>
    </location>
</feature>
<dbReference type="Proteomes" id="UP000198937">
    <property type="component" value="Unassembled WGS sequence"/>
</dbReference>
<feature type="compositionally biased region" description="Basic and acidic residues" evidence="1">
    <location>
        <begin position="614"/>
        <end position="638"/>
    </location>
</feature>
<dbReference type="Gene3D" id="2.130.10.10">
    <property type="entry name" value="YVTN repeat-like/Quinoprotein amine dehydrogenase"/>
    <property type="match status" value="1"/>
</dbReference>
<keyword evidence="2" id="KW-0472">Membrane</keyword>
<dbReference type="PRINTS" id="PR01228">
    <property type="entry name" value="EGGSHELL"/>
</dbReference>
<keyword evidence="2" id="KW-1133">Transmembrane helix</keyword>
<feature type="transmembrane region" description="Helical" evidence="2">
    <location>
        <begin position="348"/>
        <end position="371"/>
    </location>
</feature>
<organism evidence="3 4">
    <name type="scientific">Micromonospora yangpuensis</name>
    <dbReference type="NCBI Taxonomy" id="683228"/>
    <lineage>
        <taxon>Bacteria</taxon>
        <taxon>Bacillati</taxon>
        <taxon>Actinomycetota</taxon>
        <taxon>Actinomycetes</taxon>
        <taxon>Micromonosporales</taxon>
        <taxon>Micromonosporaceae</taxon>
        <taxon>Micromonospora</taxon>
    </lineage>
</organism>
<dbReference type="EMBL" id="FMIA01000002">
    <property type="protein sequence ID" value="SCL51951.1"/>
    <property type="molecule type" value="Genomic_DNA"/>
</dbReference>
<evidence type="ECO:0008006" key="5">
    <source>
        <dbReference type="Google" id="ProtNLM"/>
    </source>
</evidence>
<feature type="compositionally biased region" description="Low complexity" evidence="1">
    <location>
        <begin position="529"/>
        <end position="549"/>
    </location>
</feature>
<sequence>MVNEACDTDVMHRAVSSVTVALGLFGLTVAFSGTATAAPAPQPKPEPGKKRCAITDPRLREVSGLVATKSGYIVVNDGTEVEERKRVFYLDTKCQVTKAVAYTQQGPFDTEDLALSPDGKTLWIADTGDNITSRERRERVAVWTMPVDGSKRPVLHRLSYPERKPHDAEALLIGPDNLPLVITKELNGKSQIFTPTGPLRSGDTEPVPMKKVGEVTVPKTTTENPLNSIGRQTVTGAARAPDGSRVVLRTYADAFEFDVADGDVLAALTTGKPRVTPLTDPFGEAISYTPDGKTFVTVSDGGELADDEELEILAYTPATTGAEALAAEGGPPEPKKQSWTADLSLDDITYLIAATGILGALLVGAGIVGIVRARRRPDASSVGPKSDGGPLPGDDERAAPVSAGERPRGGVYGGAASGGHPAPVAARPAGRTGDPAPAGVYGGKAARGGAVYGGGRPAGDGDGGRPGGGAGGGRAGGGRPGGGVYGAAAPPGPGPAAGGRGGRPGGGRPTGGGGQPGGGGGGQSGGNRGDQPGAPRGAQPGAGQPAARGGPAGGAGRGGQPGRAAQPPRGGQPDRGGQSARGGQPPRGGQQGRGGHPPAGDGGRGGVYGGGRAEPPRRGGREPDPRAGRRRDAEHDDGNQSQPPYGGRGDYRGERY</sequence>
<proteinExistence type="predicted"/>
<protein>
    <recommendedName>
        <fullName evidence="5">WD40-like Beta Propeller Repeat</fullName>
    </recommendedName>
</protein>
<dbReference type="STRING" id="683228.GA0070617_1932"/>
<reference evidence="3 4" key="1">
    <citation type="submission" date="2016-06" db="EMBL/GenBank/DDBJ databases">
        <authorList>
            <person name="Kjaerup R.B."/>
            <person name="Dalgaard T.S."/>
            <person name="Juul-Madsen H.R."/>
        </authorList>
    </citation>
    <scope>NUCLEOTIDE SEQUENCE [LARGE SCALE GENOMIC DNA]</scope>
    <source>
        <strain evidence="3 4">DSM 45577</strain>
    </source>
</reference>
<feature type="compositionally biased region" description="Gly residues" evidence="1">
    <location>
        <begin position="440"/>
        <end position="485"/>
    </location>
</feature>
<feature type="region of interest" description="Disordered" evidence="1">
    <location>
        <begin position="375"/>
        <end position="656"/>
    </location>
</feature>
<dbReference type="SUPFAM" id="SSF50969">
    <property type="entry name" value="YVTN repeat-like/Quinoprotein amine dehydrogenase"/>
    <property type="match status" value="1"/>
</dbReference>
<evidence type="ECO:0000313" key="3">
    <source>
        <dbReference type="EMBL" id="SCL51951.1"/>
    </source>
</evidence>
<feature type="compositionally biased region" description="Gly residues" evidence="1">
    <location>
        <begin position="550"/>
        <end position="561"/>
    </location>
</feature>
<dbReference type="InterPro" id="IPR011044">
    <property type="entry name" value="Quino_amine_DH_bsu"/>
</dbReference>
<feature type="compositionally biased region" description="Low complexity" evidence="1">
    <location>
        <begin position="562"/>
        <end position="584"/>
    </location>
</feature>
<dbReference type="AlphaFoldDB" id="A0A1C6UDD4"/>
<dbReference type="InterPro" id="IPR015943">
    <property type="entry name" value="WD40/YVTN_repeat-like_dom_sf"/>
</dbReference>
<name>A0A1C6UDD4_9ACTN</name>
<gene>
    <name evidence="3" type="ORF">GA0070617_1932</name>
</gene>
<keyword evidence="2" id="KW-0812">Transmembrane</keyword>
<evidence type="ECO:0000313" key="4">
    <source>
        <dbReference type="Proteomes" id="UP000198937"/>
    </source>
</evidence>
<accession>A0A1C6UDD4</accession>
<evidence type="ECO:0000256" key="2">
    <source>
        <dbReference type="SAM" id="Phobius"/>
    </source>
</evidence>
<feature type="compositionally biased region" description="Gly residues" evidence="1">
    <location>
        <begin position="495"/>
        <end position="528"/>
    </location>
</feature>
<keyword evidence="4" id="KW-1185">Reference proteome</keyword>
<evidence type="ECO:0000256" key="1">
    <source>
        <dbReference type="SAM" id="MobiDB-lite"/>
    </source>
</evidence>